<evidence type="ECO:0000259" key="16">
    <source>
        <dbReference type="PROSITE" id="PS51104"/>
    </source>
</evidence>
<dbReference type="CDD" id="cd05569">
    <property type="entry name" value="PTS_IIB_fructose"/>
    <property type="match status" value="1"/>
</dbReference>
<evidence type="ECO:0000313" key="17">
    <source>
        <dbReference type="EMBL" id="HIR69712.1"/>
    </source>
</evidence>
<dbReference type="SUPFAM" id="SSF52794">
    <property type="entry name" value="PTS system IIB component-like"/>
    <property type="match status" value="1"/>
</dbReference>
<evidence type="ECO:0000256" key="13">
    <source>
        <dbReference type="SAM" id="Phobius"/>
    </source>
</evidence>
<evidence type="ECO:0000256" key="10">
    <source>
        <dbReference type="ARBA" id="ARBA00022989"/>
    </source>
</evidence>
<feature type="transmembrane region" description="Helical" evidence="13">
    <location>
        <begin position="546"/>
        <end position="565"/>
    </location>
</feature>
<dbReference type="GO" id="GO:0090563">
    <property type="term" value="F:protein-phosphocysteine-sugar phosphotransferase activity"/>
    <property type="evidence" value="ECO:0007669"/>
    <property type="project" value="TreeGrafter"/>
</dbReference>
<dbReference type="InterPro" id="IPR013014">
    <property type="entry name" value="PTS_EIIC_2"/>
</dbReference>
<organism evidence="17 18">
    <name type="scientific">Candidatus Pullilachnospira gallistercoris</name>
    <dbReference type="NCBI Taxonomy" id="2840911"/>
    <lineage>
        <taxon>Bacteria</taxon>
        <taxon>Bacillati</taxon>
        <taxon>Bacillota</taxon>
        <taxon>Clostridia</taxon>
        <taxon>Lachnospirales</taxon>
        <taxon>Lachnospiraceae</taxon>
        <taxon>Lachnospiraceae incertae sedis</taxon>
        <taxon>Candidatus Pullilachnospira</taxon>
    </lineage>
</organism>
<dbReference type="CDD" id="cd00211">
    <property type="entry name" value="PTS_IIA_fru"/>
    <property type="match status" value="1"/>
</dbReference>
<dbReference type="SUPFAM" id="SSF55804">
    <property type="entry name" value="Phoshotransferase/anion transport protein"/>
    <property type="match status" value="1"/>
</dbReference>
<dbReference type="GO" id="GO:0009401">
    <property type="term" value="P:phosphoenolpyruvate-dependent sugar phosphotransferase system"/>
    <property type="evidence" value="ECO:0007669"/>
    <property type="project" value="UniProtKB-KW"/>
</dbReference>
<feature type="transmembrane region" description="Helical" evidence="13">
    <location>
        <begin position="328"/>
        <end position="351"/>
    </location>
</feature>
<dbReference type="InterPro" id="IPR036095">
    <property type="entry name" value="PTS_EIIB-like_sf"/>
</dbReference>
<feature type="domain" description="PTS EIIA type-2" evidence="14">
    <location>
        <begin position="5"/>
        <end position="149"/>
    </location>
</feature>
<reference evidence="17" key="1">
    <citation type="submission" date="2020-10" db="EMBL/GenBank/DDBJ databases">
        <authorList>
            <person name="Gilroy R."/>
        </authorList>
    </citation>
    <scope>NUCLEOTIDE SEQUENCE</scope>
    <source>
        <strain evidence="17">ChiSjej5B23-6657</strain>
    </source>
</reference>
<keyword evidence="11 13" id="KW-0472">Membrane</keyword>
<dbReference type="FunFam" id="3.40.50.2300:FF:000014">
    <property type="entry name" value="PTS system fructose-like transporter subunit IIB"/>
    <property type="match status" value="1"/>
</dbReference>
<evidence type="ECO:0000256" key="2">
    <source>
        <dbReference type="ARBA" id="ARBA00004496"/>
    </source>
</evidence>
<evidence type="ECO:0000259" key="14">
    <source>
        <dbReference type="PROSITE" id="PS51094"/>
    </source>
</evidence>
<feature type="transmembrane region" description="Helical" evidence="13">
    <location>
        <begin position="371"/>
        <end position="390"/>
    </location>
</feature>
<evidence type="ECO:0000256" key="12">
    <source>
        <dbReference type="SAM" id="MobiDB-lite"/>
    </source>
</evidence>
<keyword evidence="5" id="KW-0597">Phosphoprotein</keyword>
<feature type="compositionally biased region" description="Basic and acidic residues" evidence="12">
    <location>
        <begin position="153"/>
        <end position="165"/>
    </location>
</feature>
<dbReference type="NCBIfam" id="TIGR00829">
    <property type="entry name" value="FRU"/>
    <property type="match status" value="1"/>
</dbReference>
<evidence type="ECO:0000256" key="8">
    <source>
        <dbReference type="ARBA" id="ARBA00022683"/>
    </source>
</evidence>
<protein>
    <submittedName>
        <fullName evidence="17">PTS sugar transporter subunit IIA</fullName>
    </submittedName>
</protein>
<dbReference type="Pfam" id="PF02302">
    <property type="entry name" value="PTS_IIB"/>
    <property type="match status" value="1"/>
</dbReference>
<dbReference type="GO" id="GO:0005351">
    <property type="term" value="F:carbohydrate:proton symporter activity"/>
    <property type="evidence" value="ECO:0007669"/>
    <property type="project" value="InterPro"/>
</dbReference>
<keyword evidence="8" id="KW-0598">Phosphotransferase system</keyword>
<dbReference type="NCBIfam" id="TIGR00848">
    <property type="entry name" value="fruA"/>
    <property type="match status" value="1"/>
</dbReference>
<dbReference type="InterPro" id="IPR006327">
    <property type="entry name" value="PTS_IIC_fruc"/>
</dbReference>
<dbReference type="PROSITE" id="PS51094">
    <property type="entry name" value="PTS_EIIA_TYPE_2"/>
    <property type="match status" value="1"/>
</dbReference>
<proteinExistence type="predicted"/>
<evidence type="ECO:0000256" key="5">
    <source>
        <dbReference type="ARBA" id="ARBA00022553"/>
    </source>
</evidence>
<dbReference type="InterPro" id="IPR003353">
    <property type="entry name" value="PTS_IIB_fruc"/>
</dbReference>
<dbReference type="GO" id="GO:0022877">
    <property type="term" value="F:protein-N(PI)-phosphohistidine-fructose phosphotransferase system transporter activity"/>
    <property type="evidence" value="ECO:0007669"/>
    <property type="project" value="InterPro"/>
</dbReference>
<feature type="domain" description="PTS EIIC type-2" evidence="16">
    <location>
        <begin position="317"/>
        <end position="705"/>
    </location>
</feature>
<dbReference type="Pfam" id="PF00359">
    <property type="entry name" value="PTS_EIIA_2"/>
    <property type="match status" value="1"/>
</dbReference>
<dbReference type="EMBL" id="DVHM01000005">
    <property type="protein sequence ID" value="HIR69712.1"/>
    <property type="molecule type" value="Genomic_DNA"/>
</dbReference>
<feature type="transmembrane region" description="Helical" evidence="13">
    <location>
        <begin position="513"/>
        <end position="534"/>
    </location>
</feature>
<feature type="transmembrane region" description="Helical" evidence="13">
    <location>
        <begin position="444"/>
        <end position="464"/>
    </location>
</feature>
<dbReference type="Proteomes" id="UP000823912">
    <property type="component" value="Unassembled WGS sequence"/>
</dbReference>
<name>A0A9D1E7D4_9FIRM</name>
<comment type="subcellular location">
    <subcellularLocation>
        <location evidence="1">Cell inner membrane</location>
        <topology evidence="1">Multi-pass membrane protein</topology>
    </subcellularLocation>
    <subcellularLocation>
        <location evidence="2">Cytoplasm</location>
    </subcellularLocation>
</comment>
<evidence type="ECO:0000313" key="18">
    <source>
        <dbReference type="Proteomes" id="UP000823912"/>
    </source>
</evidence>
<keyword evidence="3" id="KW-0813">Transport</keyword>
<feature type="domain" description="PTS EIIB type-2" evidence="15">
    <location>
        <begin position="190"/>
        <end position="287"/>
    </location>
</feature>
<sequence length="705" mass="73712">MRVRDLLGAESIELQGKAATKKEVIEQMVQLMAKRGNINDLEKYEKGVFAREEEGTTGIGEGIAIPHCKSDAVSAPGLAAMVLPQGVDYDALDGQPVHIIFLIAAPDTKDNIHLDVLSRLSVLLMDEEFTKALQKAATPEEFLDVIDRAEKAKDEEEQRKQEQKAAAEAAQKNGADNGNAAETGKPAARKKVVAVTGCPTGIAHTYMAAEALEKAGEKMGIDIKVETRGSGGAKNVLTDQEIAEAEGIIVAADTKVPMDRFDGRQTLIVKVADGISKPEELIETVLDHKAEIYHAAGGHAQKEEADTEEKAGVGHMIYTHLMSGVSHMLPFVIGGGIMTALAFLIDTLLGYGTVGGAAFGTCTPISAFFKYVGGLSMGLMVPVLAGYIAYSIADRPGLAVGFTGGLLAANGNALVTDYDWGSLNGFQQFVANFAFQGENGGTTVSGFLGGILVGFLAGFVVLMLKKLCSKLPDSLEGIKPTLIYPLIGILIVSVLMCFIFNPLIGLINTGLSAMLSALASAGLITLLGVLLGAMMAIDMGGPINKAAYVFGTGMLATASDLMASGAQASDPTVQACYIAMASIMVGGMVPPIGIALACQFFPKKFTAAERDSRVSNLVMGCSFITEGAIPFAASDPVHVIPCTLVGAGIAGGLSAFFGCTLMAPHGGIFVFATVGKPFLYILAWIIGSIVTAVMLGFIKKDASER</sequence>
<evidence type="ECO:0000256" key="7">
    <source>
        <dbReference type="ARBA" id="ARBA00022679"/>
    </source>
</evidence>
<feature type="transmembrane region" description="Helical" evidence="13">
    <location>
        <begin position="614"/>
        <end position="633"/>
    </location>
</feature>
<dbReference type="AlphaFoldDB" id="A0A9D1E7D4"/>
<feature type="transmembrane region" description="Helical" evidence="13">
    <location>
        <begin position="678"/>
        <end position="698"/>
    </location>
</feature>
<evidence type="ECO:0000256" key="4">
    <source>
        <dbReference type="ARBA" id="ARBA00022475"/>
    </source>
</evidence>
<keyword evidence="4" id="KW-1003">Cell membrane</keyword>
<keyword evidence="10 13" id="KW-1133">Transmembrane helix</keyword>
<dbReference type="Gene3D" id="3.40.50.2300">
    <property type="match status" value="1"/>
</dbReference>
<feature type="transmembrane region" description="Helical" evidence="13">
    <location>
        <begin position="577"/>
        <end position="602"/>
    </location>
</feature>
<feature type="transmembrane region" description="Helical" evidence="13">
    <location>
        <begin position="484"/>
        <end position="507"/>
    </location>
</feature>
<dbReference type="PANTHER" id="PTHR30505">
    <property type="entry name" value="FRUCTOSE-LIKE PERMEASE"/>
    <property type="match status" value="1"/>
</dbReference>
<evidence type="ECO:0000256" key="11">
    <source>
        <dbReference type="ARBA" id="ARBA00023136"/>
    </source>
</evidence>
<evidence type="ECO:0000259" key="15">
    <source>
        <dbReference type="PROSITE" id="PS51099"/>
    </source>
</evidence>
<evidence type="ECO:0000256" key="6">
    <source>
        <dbReference type="ARBA" id="ARBA00022597"/>
    </source>
</evidence>
<dbReference type="InterPro" id="IPR004715">
    <property type="entry name" value="PTS_IIA_fruc"/>
</dbReference>
<dbReference type="PROSITE" id="PS51104">
    <property type="entry name" value="PTS_EIIC_TYPE_2"/>
    <property type="match status" value="1"/>
</dbReference>
<dbReference type="PANTHER" id="PTHR30505:SF28">
    <property type="entry name" value="PTS SYSTEM 2-O-ALPHA-MANNOSYL-D-GLYCERATE-SPECIFIC EIIABC COMPONENT"/>
    <property type="match status" value="1"/>
</dbReference>
<accession>A0A9D1E7D4</accession>
<comment type="caution">
    <text evidence="17">The sequence shown here is derived from an EMBL/GenBank/DDBJ whole genome shotgun (WGS) entry which is preliminary data.</text>
</comment>
<dbReference type="PROSITE" id="PS51099">
    <property type="entry name" value="PTS_EIIB_TYPE_2"/>
    <property type="match status" value="1"/>
</dbReference>
<keyword evidence="9 13" id="KW-0812">Transmembrane</keyword>
<dbReference type="Pfam" id="PF02378">
    <property type="entry name" value="PTS_EIIC"/>
    <property type="match status" value="1"/>
</dbReference>
<dbReference type="InterPro" id="IPR003352">
    <property type="entry name" value="PTS_EIIC"/>
</dbReference>
<dbReference type="InterPro" id="IPR002178">
    <property type="entry name" value="PTS_EIIA_type-2_dom"/>
</dbReference>
<reference evidence="17" key="2">
    <citation type="journal article" date="2021" name="PeerJ">
        <title>Extensive microbial diversity within the chicken gut microbiome revealed by metagenomics and culture.</title>
        <authorList>
            <person name="Gilroy R."/>
            <person name="Ravi A."/>
            <person name="Getino M."/>
            <person name="Pursley I."/>
            <person name="Horton D.L."/>
            <person name="Alikhan N.F."/>
            <person name="Baker D."/>
            <person name="Gharbi K."/>
            <person name="Hall N."/>
            <person name="Watson M."/>
            <person name="Adriaenssens E.M."/>
            <person name="Foster-Nyarko E."/>
            <person name="Jarju S."/>
            <person name="Secka A."/>
            <person name="Antonio M."/>
            <person name="Oren A."/>
            <person name="Chaudhuri R.R."/>
            <person name="La Ragione R."/>
            <person name="Hildebrand F."/>
            <person name="Pallen M.J."/>
        </authorList>
    </citation>
    <scope>NUCLEOTIDE SEQUENCE</scope>
    <source>
        <strain evidence="17">ChiSjej5B23-6657</strain>
    </source>
</reference>
<keyword evidence="6 17" id="KW-0762">Sugar transport</keyword>
<dbReference type="NCBIfam" id="TIGR01427">
    <property type="entry name" value="PTS_IIC_fructo"/>
    <property type="match status" value="1"/>
</dbReference>
<feature type="region of interest" description="Disordered" evidence="12">
    <location>
        <begin position="153"/>
        <end position="189"/>
    </location>
</feature>
<dbReference type="InterPro" id="IPR050864">
    <property type="entry name" value="Bacterial_PTS_Sugar_Transport"/>
</dbReference>
<evidence type="ECO:0000256" key="9">
    <source>
        <dbReference type="ARBA" id="ARBA00022692"/>
    </source>
</evidence>
<keyword evidence="7" id="KW-0808">Transferase</keyword>
<evidence type="ECO:0000256" key="3">
    <source>
        <dbReference type="ARBA" id="ARBA00022448"/>
    </source>
</evidence>
<dbReference type="GO" id="GO:0005737">
    <property type="term" value="C:cytoplasm"/>
    <property type="evidence" value="ECO:0007669"/>
    <property type="project" value="UniProtKB-SubCell"/>
</dbReference>
<dbReference type="InterPro" id="IPR003501">
    <property type="entry name" value="PTS_EIIB_2/3"/>
</dbReference>
<evidence type="ECO:0000256" key="1">
    <source>
        <dbReference type="ARBA" id="ARBA00004429"/>
    </source>
</evidence>
<feature type="transmembrane region" description="Helical" evidence="13">
    <location>
        <begin position="645"/>
        <end position="671"/>
    </location>
</feature>
<dbReference type="FunFam" id="3.40.930.10:FF:000009">
    <property type="entry name" value="PTS system, fructose specific IIABC component"/>
    <property type="match status" value="1"/>
</dbReference>
<dbReference type="InterPro" id="IPR013011">
    <property type="entry name" value="PTS_EIIB_2"/>
</dbReference>
<dbReference type="Gene3D" id="3.40.930.10">
    <property type="entry name" value="Mannitol-specific EII, Chain A"/>
    <property type="match status" value="1"/>
</dbReference>
<gene>
    <name evidence="17" type="ORF">IAA55_00330</name>
</gene>
<dbReference type="GO" id="GO:0005886">
    <property type="term" value="C:plasma membrane"/>
    <property type="evidence" value="ECO:0007669"/>
    <property type="project" value="UniProtKB-SubCell"/>
</dbReference>
<dbReference type="InterPro" id="IPR016152">
    <property type="entry name" value="PTrfase/Anion_transptr"/>
</dbReference>
<dbReference type="PROSITE" id="PS00372">
    <property type="entry name" value="PTS_EIIA_TYPE_2_HIS"/>
    <property type="match status" value="1"/>
</dbReference>